<sequence length="128" mass="14806">MSRRTPLHVIQPTSGEAALSMATVPITFQLWQKKKTIRTTLKRVTTSRDSRRTGHGLKVGTKCRAGHLARALLSQESVHYSFVEFERRAFFRIFHMNESVYRDLILEFLAMLAVDGLPFRRHDEPYST</sequence>
<evidence type="ECO:0000313" key="2">
    <source>
        <dbReference type="Proteomes" id="UP001055811"/>
    </source>
</evidence>
<proteinExistence type="predicted"/>
<gene>
    <name evidence="1" type="ORF">L2E82_15519</name>
</gene>
<protein>
    <submittedName>
        <fullName evidence="1">Uncharacterized protein</fullName>
    </submittedName>
</protein>
<accession>A0ACB9F320</accession>
<comment type="caution">
    <text evidence="1">The sequence shown here is derived from an EMBL/GenBank/DDBJ whole genome shotgun (WGS) entry which is preliminary data.</text>
</comment>
<organism evidence="1 2">
    <name type="scientific">Cichorium intybus</name>
    <name type="common">Chicory</name>
    <dbReference type="NCBI Taxonomy" id="13427"/>
    <lineage>
        <taxon>Eukaryota</taxon>
        <taxon>Viridiplantae</taxon>
        <taxon>Streptophyta</taxon>
        <taxon>Embryophyta</taxon>
        <taxon>Tracheophyta</taxon>
        <taxon>Spermatophyta</taxon>
        <taxon>Magnoliopsida</taxon>
        <taxon>eudicotyledons</taxon>
        <taxon>Gunneridae</taxon>
        <taxon>Pentapetalae</taxon>
        <taxon>asterids</taxon>
        <taxon>campanulids</taxon>
        <taxon>Asterales</taxon>
        <taxon>Asteraceae</taxon>
        <taxon>Cichorioideae</taxon>
        <taxon>Cichorieae</taxon>
        <taxon>Cichoriinae</taxon>
        <taxon>Cichorium</taxon>
    </lineage>
</organism>
<dbReference type="Proteomes" id="UP001055811">
    <property type="component" value="Linkage Group LG03"/>
</dbReference>
<reference evidence="1 2" key="2">
    <citation type="journal article" date="2022" name="Mol. Ecol. Resour.">
        <title>The genomes of chicory, endive, great burdock and yacon provide insights into Asteraceae paleo-polyploidization history and plant inulin production.</title>
        <authorList>
            <person name="Fan W."/>
            <person name="Wang S."/>
            <person name="Wang H."/>
            <person name="Wang A."/>
            <person name="Jiang F."/>
            <person name="Liu H."/>
            <person name="Zhao H."/>
            <person name="Xu D."/>
            <person name="Zhang Y."/>
        </authorList>
    </citation>
    <scope>NUCLEOTIDE SEQUENCE [LARGE SCALE GENOMIC DNA]</scope>
    <source>
        <strain evidence="2">cv. Punajuju</strain>
        <tissue evidence="1">Leaves</tissue>
    </source>
</reference>
<evidence type="ECO:0000313" key="1">
    <source>
        <dbReference type="EMBL" id="KAI3765484.1"/>
    </source>
</evidence>
<reference evidence="2" key="1">
    <citation type="journal article" date="2022" name="Mol. Ecol. Resour.">
        <title>The genomes of chicory, endive, great burdock and yacon provide insights into Asteraceae palaeo-polyploidization history and plant inulin production.</title>
        <authorList>
            <person name="Fan W."/>
            <person name="Wang S."/>
            <person name="Wang H."/>
            <person name="Wang A."/>
            <person name="Jiang F."/>
            <person name="Liu H."/>
            <person name="Zhao H."/>
            <person name="Xu D."/>
            <person name="Zhang Y."/>
        </authorList>
    </citation>
    <scope>NUCLEOTIDE SEQUENCE [LARGE SCALE GENOMIC DNA]</scope>
    <source>
        <strain evidence="2">cv. Punajuju</strain>
    </source>
</reference>
<name>A0ACB9F320_CICIN</name>
<keyword evidence="2" id="KW-1185">Reference proteome</keyword>
<dbReference type="EMBL" id="CM042011">
    <property type="protein sequence ID" value="KAI3765484.1"/>
    <property type="molecule type" value="Genomic_DNA"/>
</dbReference>